<dbReference type="GO" id="GO:0003723">
    <property type="term" value="F:RNA binding"/>
    <property type="evidence" value="ECO:0007669"/>
    <property type="project" value="InterPro"/>
</dbReference>
<feature type="domain" description="Toxin SymE-like" evidence="2">
    <location>
        <begin position="62"/>
        <end position="112"/>
    </location>
</feature>
<evidence type="ECO:0000256" key="1">
    <source>
        <dbReference type="SAM" id="MobiDB-lite"/>
    </source>
</evidence>
<accession>A0A6V7DVG9</accession>
<protein>
    <submittedName>
        <fullName evidence="3">Endoribonuclease SymE</fullName>
    </submittedName>
</protein>
<dbReference type="GO" id="GO:0016070">
    <property type="term" value="P:RNA metabolic process"/>
    <property type="evidence" value="ECO:0007669"/>
    <property type="project" value="InterPro"/>
</dbReference>
<dbReference type="Pfam" id="PF08845">
    <property type="entry name" value="SymE_toxin"/>
    <property type="match status" value="1"/>
</dbReference>
<proteinExistence type="predicted"/>
<feature type="region of interest" description="Disordered" evidence="1">
    <location>
        <begin position="1"/>
        <end position="23"/>
    </location>
</feature>
<feature type="compositionally biased region" description="Polar residues" evidence="1">
    <location>
        <begin position="1"/>
        <end position="10"/>
    </location>
</feature>
<organism evidence="3">
    <name type="scientific">Xanthomonas hortorum pv. pelargonii</name>
    <dbReference type="NCBI Taxonomy" id="453602"/>
    <lineage>
        <taxon>Bacteria</taxon>
        <taxon>Pseudomonadati</taxon>
        <taxon>Pseudomonadota</taxon>
        <taxon>Gammaproteobacteria</taxon>
        <taxon>Lysobacterales</taxon>
        <taxon>Lysobacteraceae</taxon>
        <taxon>Xanthomonas</taxon>
    </lineage>
</organism>
<name>A0A6V7DVG9_9XANT</name>
<dbReference type="EMBL" id="LR828261">
    <property type="protein sequence ID" value="CAD0341525.1"/>
    <property type="molecule type" value="Genomic_DNA"/>
</dbReference>
<gene>
    <name evidence="3" type="primary">symE_2</name>
    <name evidence="3" type="ORF">CFBP2533_28020</name>
</gene>
<reference evidence="3" key="1">
    <citation type="submission" date="2020-07" db="EMBL/GenBank/DDBJ databases">
        <authorList>
            <person name="Pothier F. J."/>
        </authorList>
    </citation>
    <scope>NUCLEOTIDE SEQUENCE</scope>
    <source>
        <strain evidence="3">CFBP 2533</strain>
    </source>
</reference>
<dbReference type="GO" id="GO:0016788">
    <property type="term" value="F:hydrolase activity, acting on ester bonds"/>
    <property type="evidence" value="ECO:0007669"/>
    <property type="project" value="InterPro"/>
</dbReference>
<dbReference type="GO" id="GO:0005737">
    <property type="term" value="C:cytoplasm"/>
    <property type="evidence" value="ECO:0007669"/>
    <property type="project" value="InterPro"/>
</dbReference>
<dbReference type="InterPro" id="IPR014944">
    <property type="entry name" value="Toxin_SymE-like"/>
</dbReference>
<evidence type="ECO:0000259" key="2">
    <source>
        <dbReference type="Pfam" id="PF08845"/>
    </source>
</evidence>
<dbReference type="EMBL" id="LR828261">
    <property type="protein sequence ID" value="CAD0341517.1"/>
    <property type="molecule type" value="Genomic_DNA"/>
</dbReference>
<sequence length="177" mass="20181">MRQLPSSPNNARKRVPHQPKRDAVWRIVEPSPPRMLTVDEVAEADAADLARQQRAPRRPRPPQQCTIGYGYYAASQQRVPTLRLRGRWLEQLGFVIGSKLDIRMRDGELVVSLARKDLAACCAASPPARSRNRPSPSMLRRLQASSNCRPRRRKCSASRRYIATVLWERSCSRRGAR</sequence>
<dbReference type="AlphaFoldDB" id="A0A6V7DVG9"/>
<feature type="region of interest" description="Disordered" evidence="1">
    <location>
        <begin position="125"/>
        <end position="145"/>
    </location>
</feature>
<evidence type="ECO:0000313" key="3">
    <source>
        <dbReference type="EMBL" id="CAD0341517.1"/>
    </source>
</evidence>
<feature type="compositionally biased region" description="Low complexity" evidence="1">
    <location>
        <begin position="125"/>
        <end position="137"/>
    </location>
</feature>